<dbReference type="Gene3D" id="1.20.1600.10">
    <property type="entry name" value="Outer membrane efflux proteins (OEP)"/>
    <property type="match status" value="1"/>
</dbReference>
<protein>
    <submittedName>
        <fullName evidence="10">TolC family protein</fullName>
    </submittedName>
</protein>
<gene>
    <name evidence="10" type="ORF">F5984_18260</name>
</gene>
<dbReference type="InterPro" id="IPR003423">
    <property type="entry name" value="OMP_efflux"/>
</dbReference>
<keyword evidence="8" id="KW-0175">Coiled coil</keyword>
<dbReference type="GO" id="GO:1990281">
    <property type="term" value="C:efflux pump complex"/>
    <property type="evidence" value="ECO:0007669"/>
    <property type="project" value="TreeGrafter"/>
</dbReference>
<keyword evidence="3" id="KW-0813">Transport</keyword>
<dbReference type="GO" id="GO:0009279">
    <property type="term" value="C:cell outer membrane"/>
    <property type="evidence" value="ECO:0007669"/>
    <property type="project" value="UniProtKB-SubCell"/>
</dbReference>
<evidence type="ECO:0000313" key="10">
    <source>
        <dbReference type="EMBL" id="KAB7728768.1"/>
    </source>
</evidence>
<dbReference type="PANTHER" id="PTHR30026">
    <property type="entry name" value="OUTER MEMBRANE PROTEIN TOLC"/>
    <property type="match status" value="1"/>
</dbReference>
<comment type="caution">
    <text evidence="10">The sequence shown here is derived from an EMBL/GenBank/DDBJ whole genome shotgun (WGS) entry which is preliminary data.</text>
</comment>
<organism evidence="10 11">
    <name type="scientific">Rudanella paleaurantiibacter</name>
    <dbReference type="NCBI Taxonomy" id="2614655"/>
    <lineage>
        <taxon>Bacteria</taxon>
        <taxon>Pseudomonadati</taxon>
        <taxon>Bacteroidota</taxon>
        <taxon>Cytophagia</taxon>
        <taxon>Cytophagales</taxon>
        <taxon>Cytophagaceae</taxon>
        <taxon>Rudanella</taxon>
    </lineage>
</organism>
<keyword evidence="7" id="KW-0998">Cell outer membrane</keyword>
<feature type="chain" id="PRO_5029739507" evidence="9">
    <location>
        <begin position="19"/>
        <end position="472"/>
    </location>
</feature>
<feature type="signal peptide" evidence="9">
    <location>
        <begin position="1"/>
        <end position="18"/>
    </location>
</feature>
<keyword evidence="5" id="KW-0812">Transmembrane</keyword>
<evidence type="ECO:0000256" key="6">
    <source>
        <dbReference type="ARBA" id="ARBA00023136"/>
    </source>
</evidence>
<evidence type="ECO:0000256" key="9">
    <source>
        <dbReference type="SAM" id="SignalP"/>
    </source>
</evidence>
<keyword evidence="11" id="KW-1185">Reference proteome</keyword>
<sequence length="472" mass="53145">MRYCSFLVCFFLSFQVLAQQPTRPTTTTQPQTDTPTSPVQRALQRTVTLDNLPQKGSLLSLSEVVSTAVANNYQIRVNRSQELIAQNNNTKGFAGFYPTVNFTFQNNLLVQNLRQDFFNFNVPPQRLYGVVNRNATVGPAATYTLFNGFGREATLARLGQLVRVAEVNTRANIELTIADATTAYYDVVRQLQRLIAFQQALDISRERLELARATYEVGTRSKVDFLSAQVDYNADSAALMTQQLNLRNAKVVLNTLLVRELDTEFAVRDTILVRSDLSLPDLRESLKLQNPQLAAAVLNQRLAAIDVRLARSQQYPQVDLLGGYSFLPTDNQAGFGTRRGRNETYSLGVRMVLPLYNGGNLKRQLANARINERITADQTANQQLQLMSALEQSYQQYRNSLAQLALEVQNYQIALQNVDIAYDRYRIGNSTFVEFRDVQRNALTAQTRLIDASFNAKSAEIELLRLSSNITK</sequence>
<proteinExistence type="inferred from homology"/>
<accession>A0A7J5TYG8</accession>
<evidence type="ECO:0000256" key="4">
    <source>
        <dbReference type="ARBA" id="ARBA00022452"/>
    </source>
</evidence>
<comment type="similarity">
    <text evidence="2">Belongs to the outer membrane factor (OMF) (TC 1.B.17) family.</text>
</comment>
<evidence type="ECO:0000256" key="3">
    <source>
        <dbReference type="ARBA" id="ARBA00022448"/>
    </source>
</evidence>
<dbReference type="InterPro" id="IPR051906">
    <property type="entry name" value="TolC-like"/>
</dbReference>
<keyword evidence="9" id="KW-0732">Signal</keyword>
<evidence type="ECO:0000256" key="7">
    <source>
        <dbReference type="ARBA" id="ARBA00023237"/>
    </source>
</evidence>
<dbReference type="GO" id="GO:0015288">
    <property type="term" value="F:porin activity"/>
    <property type="evidence" value="ECO:0007669"/>
    <property type="project" value="TreeGrafter"/>
</dbReference>
<evidence type="ECO:0000313" key="11">
    <source>
        <dbReference type="Proteomes" id="UP000488299"/>
    </source>
</evidence>
<dbReference type="Pfam" id="PF02321">
    <property type="entry name" value="OEP"/>
    <property type="match status" value="2"/>
</dbReference>
<reference evidence="10 11" key="1">
    <citation type="submission" date="2019-10" db="EMBL/GenBank/DDBJ databases">
        <title>Rudanella paleaurantiibacter sp. nov., isolated from sludge.</title>
        <authorList>
            <person name="Xu S.Q."/>
        </authorList>
    </citation>
    <scope>NUCLEOTIDE SEQUENCE [LARGE SCALE GENOMIC DNA]</scope>
    <source>
        <strain evidence="10 11">HX-22-17</strain>
    </source>
</reference>
<evidence type="ECO:0000256" key="1">
    <source>
        <dbReference type="ARBA" id="ARBA00004442"/>
    </source>
</evidence>
<evidence type="ECO:0000256" key="2">
    <source>
        <dbReference type="ARBA" id="ARBA00007613"/>
    </source>
</evidence>
<dbReference type="PANTHER" id="PTHR30026:SF20">
    <property type="entry name" value="OUTER MEMBRANE PROTEIN TOLC"/>
    <property type="match status" value="1"/>
</dbReference>
<dbReference type="SUPFAM" id="SSF56954">
    <property type="entry name" value="Outer membrane efflux proteins (OEP)"/>
    <property type="match status" value="1"/>
</dbReference>
<comment type="subcellular location">
    <subcellularLocation>
        <location evidence="1">Cell outer membrane</location>
    </subcellularLocation>
</comment>
<feature type="coiled-coil region" evidence="8">
    <location>
        <begin position="387"/>
        <end position="414"/>
    </location>
</feature>
<keyword evidence="4" id="KW-1134">Transmembrane beta strand</keyword>
<dbReference type="RefSeq" id="WP_152125657.1">
    <property type="nucleotide sequence ID" value="NZ_WELI01000007.1"/>
</dbReference>
<dbReference type="AlphaFoldDB" id="A0A7J5TYG8"/>
<evidence type="ECO:0000256" key="5">
    <source>
        <dbReference type="ARBA" id="ARBA00022692"/>
    </source>
</evidence>
<dbReference type="Proteomes" id="UP000488299">
    <property type="component" value="Unassembled WGS sequence"/>
</dbReference>
<dbReference type="EMBL" id="WELI01000007">
    <property type="protein sequence ID" value="KAB7728768.1"/>
    <property type="molecule type" value="Genomic_DNA"/>
</dbReference>
<keyword evidence="6" id="KW-0472">Membrane</keyword>
<name>A0A7J5TYG8_9BACT</name>
<evidence type="ECO:0000256" key="8">
    <source>
        <dbReference type="SAM" id="Coils"/>
    </source>
</evidence>
<dbReference type="GO" id="GO:0015562">
    <property type="term" value="F:efflux transmembrane transporter activity"/>
    <property type="evidence" value="ECO:0007669"/>
    <property type="project" value="InterPro"/>
</dbReference>